<dbReference type="AlphaFoldDB" id="A0A553PTY1"/>
<proteinExistence type="predicted"/>
<comment type="caution">
    <text evidence="2">The sequence shown here is derived from an EMBL/GenBank/DDBJ whole genome shotgun (WGS) entry which is preliminary data.</text>
</comment>
<dbReference type="Pfam" id="PF17921">
    <property type="entry name" value="Integrase_H2C2"/>
    <property type="match status" value="1"/>
</dbReference>
<keyword evidence="3" id="KW-1185">Reference proteome</keyword>
<feature type="non-terminal residue" evidence="2">
    <location>
        <position position="89"/>
    </location>
</feature>
<gene>
    <name evidence="2" type="ORF">TCAL_12316</name>
</gene>
<feature type="domain" description="Integrase zinc-binding" evidence="1">
    <location>
        <begin position="8"/>
        <end position="46"/>
    </location>
</feature>
<evidence type="ECO:0000313" key="3">
    <source>
        <dbReference type="Proteomes" id="UP000318571"/>
    </source>
</evidence>
<protein>
    <recommendedName>
        <fullName evidence="1">Integrase zinc-binding domain-containing protein</fullName>
    </recommendedName>
</protein>
<dbReference type="EMBL" id="VCGU01000001">
    <property type="protein sequence ID" value="TRY81132.1"/>
    <property type="molecule type" value="Genomic_DNA"/>
</dbReference>
<evidence type="ECO:0000259" key="1">
    <source>
        <dbReference type="Pfam" id="PF17921"/>
    </source>
</evidence>
<organism evidence="2 3">
    <name type="scientific">Tigriopus californicus</name>
    <name type="common">Marine copepod</name>
    <dbReference type="NCBI Taxonomy" id="6832"/>
    <lineage>
        <taxon>Eukaryota</taxon>
        <taxon>Metazoa</taxon>
        <taxon>Ecdysozoa</taxon>
        <taxon>Arthropoda</taxon>
        <taxon>Crustacea</taxon>
        <taxon>Multicrustacea</taxon>
        <taxon>Hexanauplia</taxon>
        <taxon>Copepoda</taxon>
        <taxon>Harpacticoida</taxon>
        <taxon>Harpacticidae</taxon>
        <taxon>Tigriopus</taxon>
    </lineage>
</organism>
<accession>A0A553PTY1</accession>
<reference evidence="2 3" key="1">
    <citation type="journal article" date="2018" name="Nat. Ecol. Evol.">
        <title>Genomic signatures of mitonuclear coevolution across populations of Tigriopus californicus.</title>
        <authorList>
            <person name="Barreto F.S."/>
            <person name="Watson E.T."/>
            <person name="Lima T.G."/>
            <person name="Willett C.S."/>
            <person name="Edmands S."/>
            <person name="Li W."/>
            <person name="Burton R.S."/>
        </authorList>
    </citation>
    <scope>NUCLEOTIDE SEQUENCE [LARGE SCALE GENOMIC DNA]</scope>
    <source>
        <strain evidence="2 3">San Diego</strain>
    </source>
</reference>
<name>A0A553PTY1_TIGCA</name>
<evidence type="ECO:0000313" key="2">
    <source>
        <dbReference type="EMBL" id="TRY81132.1"/>
    </source>
</evidence>
<dbReference type="STRING" id="6832.A0A553PTY1"/>
<dbReference type="InterPro" id="IPR041588">
    <property type="entry name" value="Integrase_H2C2"/>
</dbReference>
<sequence>NRLIITKSLGRVVRCNLHSSHQGQVRTKGRACQVVFWPGLNNDVNAALHITKEPMMSEPVPDLPFQNVSAILFKHCGFQYPVNADCLSG</sequence>
<feature type="non-terminal residue" evidence="2">
    <location>
        <position position="1"/>
    </location>
</feature>
<dbReference type="Gene3D" id="1.10.340.70">
    <property type="match status" value="1"/>
</dbReference>
<dbReference type="Proteomes" id="UP000318571">
    <property type="component" value="Chromosome 12"/>
</dbReference>